<proteinExistence type="predicted"/>
<reference evidence="1" key="1">
    <citation type="submission" date="2020-05" db="EMBL/GenBank/DDBJ databases">
        <title>Large-scale comparative analyses of tick genomes elucidate their genetic diversity and vector capacities.</title>
        <authorList>
            <person name="Jia N."/>
            <person name="Wang J."/>
            <person name="Shi W."/>
            <person name="Du L."/>
            <person name="Sun Y."/>
            <person name="Zhan W."/>
            <person name="Jiang J."/>
            <person name="Wang Q."/>
            <person name="Zhang B."/>
            <person name="Ji P."/>
            <person name="Sakyi L.B."/>
            <person name="Cui X."/>
            <person name="Yuan T."/>
            <person name="Jiang B."/>
            <person name="Yang W."/>
            <person name="Lam T.T.-Y."/>
            <person name="Chang Q."/>
            <person name="Ding S."/>
            <person name="Wang X."/>
            <person name="Zhu J."/>
            <person name="Ruan X."/>
            <person name="Zhao L."/>
            <person name="Wei J."/>
            <person name="Que T."/>
            <person name="Du C."/>
            <person name="Cheng J."/>
            <person name="Dai P."/>
            <person name="Han X."/>
            <person name="Huang E."/>
            <person name="Gao Y."/>
            <person name="Liu J."/>
            <person name="Shao H."/>
            <person name="Ye R."/>
            <person name="Li L."/>
            <person name="Wei W."/>
            <person name="Wang X."/>
            <person name="Wang C."/>
            <person name="Yang T."/>
            <person name="Huo Q."/>
            <person name="Li W."/>
            <person name="Guo W."/>
            <person name="Chen H."/>
            <person name="Zhou L."/>
            <person name="Ni X."/>
            <person name="Tian J."/>
            <person name="Zhou Y."/>
            <person name="Sheng Y."/>
            <person name="Liu T."/>
            <person name="Pan Y."/>
            <person name="Xia L."/>
            <person name="Li J."/>
            <person name="Zhao F."/>
            <person name="Cao W."/>
        </authorList>
    </citation>
    <scope>NUCLEOTIDE SEQUENCE</scope>
    <source>
        <strain evidence="1">Dsil-2018</strain>
    </source>
</reference>
<evidence type="ECO:0000313" key="1">
    <source>
        <dbReference type="EMBL" id="KAH7932857.1"/>
    </source>
</evidence>
<protein>
    <submittedName>
        <fullName evidence="1">Uncharacterized protein</fullName>
    </submittedName>
</protein>
<name>A0ACB8C1G5_DERSI</name>
<sequence length="344" mass="38627">MPPRTLDILLGLVRESITVQDSRFRSAISAAERLAMTVRFLATGQTLRDVSFNFLVGRSTAYCVVSTVILQPKLQRVKQLQFVVQAAAEFEEVWNMPHCVGAIDGKHVNIECLPNSGSSDRNYKGTFSKCLFAVCDAHYRREFLHIEMGNRGSESDGGIFSRSKLKSNILAGHLHLPPVRPVGSKGPLPYYFVGDEETQKPCAKPGKHYSMMQDRSLWHIKSVIQQVTVMEYQKKAVCEHHFLESDFIDSASYTDSMTGKEIEVPLKLRRLKPAAIPSVFPNCPAYLSRQETSACESPEEKRSRLDTEALQEAILSSVHSHEAEEKNVIASFKDLLTTLSRLCY</sequence>
<accession>A0ACB8C1G5</accession>
<comment type="caution">
    <text evidence="1">The sequence shown here is derived from an EMBL/GenBank/DDBJ whole genome shotgun (WGS) entry which is preliminary data.</text>
</comment>
<organism evidence="1 2">
    <name type="scientific">Dermacentor silvarum</name>
    <name type="common">Tick</name>
    <dbReference type="NCBI Taxonomy" id="543639"/>
    <lineage>
        <taxon>Eukaryota</taxon>
        <taxon>Metazoa</taxon>
        <taxon>Ecdysozoa</taxon>
        <taxon>Arthropoda</taxon>
        <taxon>Chelicerata</taxon>
        <taxon>Arachnida</taxon>
        <taxon>Acari</taxon>
        <taxon>Parasitiformes</taxon>
        <taxon>Ixodida</taxon>
        <taxon>Ixodoidea</taxon>
        <taxon>Ixodidae</taxon>
        <taxon>Rhipicephalinae</taxon>
        <taxon>Dermacentor</taxon>
    </lineage>
</organism>
<dbReference type="EMBL" id="CM023478">
    <property type="protein sequence ID" value="KAH7932857.1"/>
    <property type="molecule type" value="Genomic_DNA"/>
</dbReference>
<dbReference type="Proteomes" id="UP000821865">
    <property type="component" value="Chromosome 9"/>
</dbReference>
<evidence type="ECO:0000313" key="2">
    <source>
        <dbReference type="Proteomes" id="UP000821865"/>
    </source>
</evidence>
<gene>
    <name evidence="1" type="ORF">HPB49_003876</name>
</gene>
<keyword evidence="2" id="KW-1185">Reference proteome</keyword>